<gene>
    <name evidence="1" type="ORF">FCALED_LOCUS13174</name>
</gene>
<reference evidence="1" key="1">
    <citation type="submission" date="2021-06" db="EMBL/GenBank/DDBJ databases">
        <authorList>
            <person name="Kallberg Y."/>
            <person name="Tangrot J."/>
            <person name="Rosling A."/>
        </authorList>
    </citation>
    <scope>NUCLEOTIDE SEQUENCE</scope>
    <source>
        <strain evidence="1">UK204</strain>
    </source>
</reference>
<dbReference type="AlphaFoldDB" id="A0A9N9EWB5"/>
<comment type="caution">
    <text evidence="1">The sequence shown here is derived from an EMBL/GenBank/DDBJ whole genome shotgun (WGS) entry which is preliminary data.</text>
</comment>
<dbReference type="Proteomes" id="UP000789570">
    <property type="component" value="Unassembled WGS sequence"/>
</dbReference>
<dbReference type="EMBL" id="CAJVPQ010007282">
    <property type="protein sequence ID" value="CAG8695049.1"/>
    <property type="molecule type" value="Genomic_DNA"/>
</dbReference>
<accession>A0A9N9EWB5</accession>
<name>A0A9N9EWB5_9GLOM</name>
<keyword evidence="2" id="KW-1185">Reference proteome</keyword>
<protein>
    <submittedName>
        <fullName evidence="1">5810_t:CDS:1</fullName>
    </submittedName>
</protein>
<proteinExistence type="predicted"/>
<evidence type="ECO:0000313" key="2">
    <source>
        <dbReference type="Proteomes" id="UP000789570"/>
    </source>
</evidence>
<organism evidence="1 2">
    <name type="scientific">Funneliformis caledonium</name>
    <dbReference type="NCBI Taxonomy" id="1117310"/>
    <lineage>
        <taxon>Eukaryota</taxon>
        <taxon>Fungi</taxon>
        <taxon>Fungi incertae sedis</taxon>
        <taxon>Mucoromycota</taxon>
        <taxon>Glomeromycotina</taxon>
        <taxon>Glomeromycetes</taxon>
        <taxon>Glomerales</taxon>
        <taxon>Glomeraceae</taxon>
        <taxon>Funneliformis</taxon>
    </lineage>
</organism>
<sequence>MNQTHKVDNYKWKHPIAGTIQPSMYNSCPSGNLNGKLIITEIQYIARYG</sequence>
<evidence type="ECO:0000313" key="1">
    <source>
        <dbReference type="EMBL" id="CAG8695049.1"/>
    </source>
</evidence>